<keyword evidence="5" id="KW-1185">Reference proteome</keyword>
<evidence type="ECO:0000256" key="1">
    <source>
        <dbReference type="SAM" id="MobiDB-lite"/>
    </source>
</evidence>
<feature type="region of interest" description="Disordered" evidence="1">
    <location>
        <begin position="490"/>
        <end position="569"/>
    </location>
</feature>
<feature type="region of interest" description="Disordered" evidence="1">
    <location>
        <begin position="432"/>
        <end position="451"/>
    </location>
</feature>
<feature type="transmembrane region" description="Helical" evidence="2">
    <location>
        <begin position="457"/>
        <end position="481"/>
    </location>
</feature>
<evidence type="ECO:0000256" key="2">
    <source>
        <dbReference type="SAM" id="Phobius"/>
    </source>
</evidence>
<keyword evidence="2" id="KW-0472">Membrane</keyword>
<accession>A0ABR2XE08</accession>
<keyword evidence="3" id="KW-0732">Signal</keyword>
<evidence type="ECO:0000256" key="3">
    <source>
        <dbReference type="SAM" id="SignalP"/>
    </source>
</evidence>
<reference evidence="4 5" key="1">
    <citation type="submission" date="2024-02" db="EMBL/GenBank/DDBJ databases">
        <title>First draft genome assembly of two strains of Seiridium cardinale.</title>
        <authorList>
            <person name="Emiliani G."/>
            <person name="Scali E."/>
        </authorList>
    </citation>
    <scope>NUCLEOTIDE SEQUENCE [LARGE SCALE GENOMIC DNA]</scope>
    <source>
        <strain evidence="4 5">BM-138-000479</strain>
    </source>
</reference>
<dbReference type="InterPro" id="IPR011043">
    <property type="entry name" value="Gal_Oxase/kelch_b-propeller"/>
</dbReference>
<evidence type="ECO:0000313" key="4">
    <source>
        <dbReference type="EMBL" id="KAK9771907.1"/>
    </source>
</evidence>
<name>A0ABR2XE08_9PEZI</name>
<keyword evidence="2" id="KW-1133">Transmembrane helix</keyword>
<feature type="compositionally biased region" description="Low complexity" evidence="1">
    <location>
        <begin position="433"/>
        <end position="451"/>
    </location>
</feature>
<dbReference type="InterPro" id="IPR015915">
    <property type="entry name" value="Kelch-typ_b-propeller"/>
</dbReference>
<organism evidence="4 5">
    <name type="scientific">Seiridium cardinale</name>
    <dbReference type="NCBI Taxonomy" id="138064"/>
    <lineage>
        <taxon>Eukaryota</taxon>
        <taxon>Fungi</taxon>
        <taxon>Dikarya</taxon>
        <taxon>Ascomycota</taxon>
        <taxon>Pezizomycotina</taxon>
        <taxon>Sordariomycetes</taxon>
        <taxon>Xylariomycetidae</taxon>
        <taxon>Amphisphaeriales</taxon>
        <taxon>Sporocadaceae</taxon>
        <taxon>Seiridium</taxon>
    </lineage>
</organism>
<proteinExistence type="predicted"/>
<comment type="caution">
    <text evidence="4">The sequence shown here is derived from an EMBL/GenBank/DDBJ whole genome shotgun (WGS) entry which is preliminary data.</text>
</comment>
<evidence type="ECO:0000313" key="5">
    <source>
        <dbReference type="Proteomes" id="UP001465668"/>
    </source>
</evidence>
<feature type="chain" id="PRO_5046262991" evidence="3">
    <location>
        <begin position="21"/>
        <end position="569"/>
    </location>
</feature>
<feature type="signal peptide" evidence="3">
    <location>
        <begin position="1"/>
        <end position="20"/>
    </location>
</feature>
<gene>
    <name evidence="4" type="ORF">SCAR479_11388</name>
</gene>
<sequence>MASSKLGVVFLMAAVQAVGAAGLDPINNFCSRWYHQSQVKNDILFIDGGIASFSEREPFDNYADSATGKPAAHDDRLDYTGPVVTGTNIYTITVDLRTSWNWKTNISEVPLNKSVSSGTSNLVPIVQSGALFHGLPDDPHIYLYGGATPDINTSFANWQRPTTSQYTLWGLNTDTNDWTQHDVFLDAPERPSWGASAEAPEHGLAFYLNGLRNNMSSATTYSSNVAPSNLGGLVVLDLNDLTVPPLIIDSAFNMGEVDIFNVEAATQSNSSSSNIDWASQKTQGDVPDPRVDFCTTIVAAPDNSSFNIYMYGGWDPTQNQALDEIWVYEGTLPRFGHTCHLVGGRQMITIGGTNLTNYPTNCDWEWMSVAILDLTEMAWGSIYDSNKAPYQVNHQISTLVGGGSDGAATKLLPDGGWTSSMVAQLFTGTTNQSAPYSPSGAISSSNPSTGSDSGVNIGAIVGGTVGGAVLVALLGLQLWWLRRRRRQRQRAAAPEETKPAPAMEQQHREEIAGEPVIELPANEYVSEMQDRSTWLSELPGSSPGAPKMQPEFVSPNHFEDPGSKFKVQS</sequence>
<protein>
    <submittedName>
        <fullName evidence="4">Peptidase A1 domain-containing protein</fullName>
    </submittedName>
</protein>
<dbReference type="Gene3D" id="2.120.10.80">
    <property type="entry name" value="Kelch-type beta propeller"/>
    <property type="match status" value="1"/>
</dbReference>
<dbReference type="EMBL" id="JARVKM010000068">
    <property type="protein sequence ID" value="KAK9771907.1"/>
    <property type="molecule type" value="Genomic_DNA"/>
</dbReference>
<dbReference type="SUPFAM" id="SSF50965">
    <property type="entry name" value="Galactose oxidase, central domain"/>
    <property type="match status" value="1"/>
</dbReference>
<keyword evidence="2" id="KW-0812">Transmembrane</keyword>
<dbReference type="Proteomes" id="UP001465668">
    <property type="component" value="Unassembled WGS sequence"/>
</dbReference>